<keyword evidence="2" id="KW-0961">Cell wall biogenesis/degradation</keyword>
<protein>
    <submittedName>
        <fullName evidence="6">SH3 domain-containing protein</fullName>
    </submittedName>
</protein>
<dbReference type="InterPro" id="IPR003646">
    <property type="entry name" value="SH3-like_bac-type"/>
</dbReference>
<dbReference type="InterPro" id="IPR002508">
    <property type="entry name" value="MurNAc-LAA_cat"/>
</dbReference>
<feature type="domain" description="SH3b" evidence="5">
    <location>
        <begin position="188"/>
        <end position="250"/>
    </location>
</feature>
<evidence type="ECO:0000256" key="3">
    <source>
        <dbReference type="SAM" id="MobiDB-lite"/>
    </source>
</evidence>
<feature type="domain" description="SH3b" evidence="5">
    <location>
        <begin position="112"/>
        <end position="174"/>
    </location>
</feature>
<dbReference type="InterPro" id="IPR017293">
    <property type="entry name" value="N-acetylmuramoyl-L-ala_amidase"/>
</dbReference>
<dbReference type="InterPro" id="IPR050695">
    <property type="entry name" value="N-acetylmuramoyl_amidase_3"/>
</dbReference>
<dbReference type="PROSITE" id="PS51781">
    <property type="entry name" value="SH3B"/>
    <property type="match status" value="3"/>
</dbReference>
<evidence type="ECO:0000256" key="1">
    <source>
        <dbReference type="ARBA" id="ARBA00022801"/>
    </source>
</evidence>
<evidence type="ECO:0000256" key="2">
    <source>
        <dbReference type="ARBA" id="ARBA00023316"/>
    </source>
</evidence>
<feature type="region of interest" description="Disordered" evidence="3">
    <location>
        <begin position="93"/>
        <end position="116"/>
    </location>
</feature>
<proteinExistence type="predicted"/>
<keyword evidence="7" id="KW-1185">Reference proteome</keyword>
<evidence type="ECO:0000313" key="7">
    <source>
        <dbReference type="Proteomes" id="UP000326671"/>
    </source>
</evidence>
<dbReference type="Proteomes" id="UP000326671">
    <property type="component" value="Unassembled WGS sequence"/>
</dbReference>
<comment type="caution">
    <text evidence="6">The sequence shown here is derived from an EMBL/GenBank/DDBJ whole genome shotgun (WGS) entry which is preliminary data.</text>
</comment>
<keyword evidence="4" id="KW-0732">Signal</keyword>
<dbReference type="GO" id="GO:0030288">
    <property type="term" value="C:outer membrane-bounded periplasmic space"/>
    <property type="evidence" value="ECO:0007669"/>
    <property type="project" value="TreeGrafter"/>
</dbReference>
<organism evidence="6 7">
    <name type="scientific">Niallia endozanthoxylica</name>
    <dbReference type="NCBI Taxonomy" id="2036016"/>
    <lineage>
        <taxon>Bacteria</taxon>
        <taxon>Bacillati</taxon>
        <taxon>Bacillota</taxon>
        <taxon>Bacilli</taxon>
        <taxon>Bacillales</taxon>
        <taxon>Bacillaceae</taxon>
        <taxon>Niallia</taxon>
    </lineage>
</organism>
<dbReference type="Gene3D" id="3.40.630.40">
    <property type="entry name" value="Zn-dependent exopeptidases"/>
    <property type="match status" value="1"/>
</dbReference>
<evidence type="ECO:0000256" key="4">
    <source>
        <dbReference type="SAM" id="SignalP"/>
    </source>
</evidence>
<evidence type="ECO:0000313" key="6">
    <source>
        <dbReference type="EMBL" id="KAA9026415.1"/>
    </source>
</evidence>
<accession>A0A5J5HVK2</accession>
<dbReference type="GO" id="GO:0009253">
    <property type="term" value="P:peptidoglycan catabolic process"/>
    <property type="evidence" value="ECO:0007669"/>
    <property type="project" value="InterPro"/>
</dbReference>
<dbReference type="SMART" id="SM00646">
    <property type="entry name" value="Ami_3"/>
    <property type="match status" value="1"/>
</dbReference>
<dbReference type="PANTHER" id="PTHR30404">
    <property type="entry name" value="N-ACETYLMURAMOYL-L-ALANINE AMIDASE"/>
    <property type="match status" value="1"/>
</dbReference>
<dbReference type="PANTHER" id="PTHR30404:SF7">
    <property type="entry name" value="CELL WALL AMIDASE LYTH-RELATED"/>
    <property type="match status" value="1"/>
</dbReference>
<sequence>MLKKKLTFLICITLCLTWLGTTSTTHAASTAITVTTDYLNVRKGPGLDYGVLTTLNKGGVYLVLKEEGEWTQIQLKNNETGWVANYLVNKNEGESPSQTSSAERQNQEINSSDTGRVTANSLNFRAAPSLNADIVGKLYQGTHVNILSQRDDWVEIQYGGQTGWISVEYIQLPEEENHIETNVQTPEDTTLTILHNGTNIRKTPNTQSTILQRANKGETFRAIRFENDWYEIQLPDGQTGYVANWVVSDQSEQMTQSTSSEENNSEASNNDLSQYLKNKKIVIDPGHGGKDGGTTGTRGTLEKELTLETARHLFDKLRAAGADVTLTRQRDKYLNLPYRVNVANEQNADAFISIHYDSTKDRSVRGLTTYFYYPWQKELAVNIHSAVIDETKMNDRGTRFGDYYVIRENNKKAVLIELGYLSNPTEELHVQSNQYQESAATGIYEGLGRYFKE</sequence>
<dbReference type="CDD" id="cd02696">
    <property type="entry name" value="MurNAc-LAA"/>
    <property type="match status" value="1"/>
</dbReference>
<feature type="domain" description="SH3b" evidence="5">
    <location>
        <begin position="29"/>
        <end position="91"/>
    </location>
</feature>
<feature type="signal peptide" evidence="4">
    <location>
        <begin position="1"/>
        <end position="27"/>
    </location>
</feature>
<dbReference type="EMBL" id="VYKL01000015">
    <property type="protein sequence ID" value="KAA9026415.1"/>
    <property type="molecule type" value="Genomic_DNA"/>
</dbReference>
<dbReference type="AlphaFoldDB" id="A0A5J5HVK2"/>
<dbReference type="PIRSF" id="PIRSF037846">
    <property type="entry name" value="Autolysin_YrvJ_prd"/>
    <property type="match status" value="1"/>
</dbReference>
<dbReference type="Gene3D" id="2.30.30.40">
    <property type="entry name" value="SH3 Domains"/>
    <property type="match status" value="3"/>
</dbReference>
<evidence type="ECO:0000259" key="5">
    <source>
        <dbReference type="PROSITE" id="PS51781"/>
    </source>
</evidence>
<dbReference type="Pfam" id="PF01520">
    <property type="entry name" value="Amidase_3"/>
    <property type="match status" value="1"/>
</dbReference>
<gene>
    <name evidence="6" type="ORF">F4V44_11175</name>
</gene>
<dbReference type="OrthoDB" id="9806267at2"/>
<reference evidence="6 7" key="1">
    <citation type="submission" date="2019-09" db="EMBL/GenBank/DDBJ databases">
        <title>Whole genome sequences of isolates from the Mars Exploration Rovers.</title>
        <authorList>
            <person name="Seuylemezian A."/>
            <person name="Vaishampayan P."/>
        </authorList>
    </citation>
    <scope>NUCLEOTIDE SEQUENCE [LARGE SCALE GENOMIC DNA]</scope>
    <source>
        <strain evidence="6 7">MER_TA_151</strain>
    </source>
</reference>
<name>A0A5J5HVK2_9BACI</name>
<dbReference type="GO" id="GO:0008745">
    <property type="term" value="F:N-acetylmuramoyl-L-alanine amidase activity"/>
    <property type="evidence" value="ECO:0007669"/>
    <property type="project" value="InterPro"/>
</dbReference>
<dbReference type="SUPFAM" id="SSF53187">
    <property type="entry name" value="Zn-dependent exopeptidases"/>
    <property type="match status" value="1"/>
</dbReference>
<dbReference type="Pfam" id="PF08239">
    <property type="entry name" value="SH3_3"/>
    <property type="match status" value="3"/>
</dbReference>
<keyword evidence="1" id="KW-0378">Hydrolase</keyword>
<feature type="chain" id="PRO_5023827101" evidence="4">
    <location>
        <begin position="28"/>
        <end position="453"/>
    </location>
</feature>
<dbReference type="SMART" id="SM00287">
    <property type="entry name" value="SH3b"/>
    <property type="match status" value="3"/>
</dbReference>
<dbReference type="GO" id="GO:0071555">
    <property type="term" value="P:cell wall organization"/>
    <property type="evidence" value="ECO:0007669"/>
    <property type="project" value="UniProtKB-KW"/>
</dbReference>
<dbReference type="RefSeq" id="WP_150440062.1">
    <property type="nucleotide sequence ID" value="NZ_VYKL01000015.1"/>
</dbReference>
<feature type="compositionally biased region" description="Polar residues" evidence="3">
    <location>
        <begin position="94"/>
        <end position="116"/>
    </location>
</feature>